<dbReference type="PANTHER" id="PTHR43518:SF1">
    <property type="entry name" value="RESPIRATORY NITRATE REDUCTASE 1 BETA CHAIN"/>
    <property type="match status" value="1"/>
</dbReference>
<comment type="caution">
    <text evidence="13">The sequence shown here is derived from an EMBL/GenBank/DDBJ whole genome shotgun (WGS) entry which is preliminary data.</text>
</comment>
<gene>
    <name evidence="13" type="primary">nxrB</name>
    <name evidence="13" type="ORF">SCABRO_01072</name>
</gene>
<sequence>MTLVHNWHLGRTMEYPYFESRPEHQFAAVFNINRCIACQTCTMAHKSTWTYSKGQEYMWWNNVETKPYGGYPQHWDQKILQMLWDNGNNPMEWYTGAEDKDETTAPYGLYNGDTIFELAQNKGLNQVAVGYIPDDKEWRFPNIYEDTAASEKTNYETKAAAESSELPVHKRWFFYLQRICNHCTYPACLAACPRKAIYKRKEDGIVLIDQKRCRGYRKCVEQCPYKKPMYRGETRMSEKCIACYPRVEGKDPVTKGRRMEARCMAACVGKIRMNGLLTGDYKKPDPKNPLDWLVHVHKVALPLYPQFGTEPNVYYIPPRWAPRSYLRQMFGPGVDEALDKYASPSRTLMAVLALFRASQTMIARFEVEDGPKIYESEVMGKKVEVYNDTAIGFASDGTEIVRVKIEEPTWESDEKRMVTY</sequence>
<dbReference type="AlphaFoldDB" id="A0A0B0EPT0"/>
<dbReference type="eggNOG" id="COG1140">
    <property type="taxonomic scope" value="Bacteria"/>
</dbReference>
<dbReference type="GO" id="GO:0009055">
    <property type="term" value="F:electron transfer activity"/>
    <property type="evidence" value="ECO:0007669"/>
    <property type="project" value="TreeGrafter"/>
</dbReference>
<comment type="cofactor">
    <cofactor evidence="2">
        <name>[4Fe-4S] cluster</name>
        <dbReference type="ChEBI" id="CHEBI:49883"/>
    </cofactor>
</comment>
<organism evidence="13 14">
    <name type="scientific">Candidatus Scalindua brodae</name>
    <dbReference type="NCBI Taxonomy" id="237368"/>
    <lineage>
        <taxon>Bacteria</taxon>
        <taxon>Pseudomonadati</taxon>
        <taxon>Planctomycetota</taxon>
        <taxon>Candidatus Brocadiia</taxon>
        <taxon>Candidatus Brocadiales</taxon>
        <taxon>Candidatus Scalinduaceae</taxon>
        <taxon>Candidatus Scalindua</taxon>
    </lineage>
</organism>
<keyword evidence="11" id="KW-0003">3Fe-4S</keyword>
<feature type="domain" description="4Fe-4S ferredoxin-type" evidence="12">
    <location>
        <begin position="170"/>
        <end position="202"/>
    </location>
</feature>
<evidence type="ECO:0000256" key="2">
    <source>
        <dbReference type="ARBA" id="ARBA00001966"/>
    </source>
</evidence>
<dbReference type="EC" id="1.7.99.4" evidence="13"/>
<keyword evidence="7" id="KW-0677">Repeat</keyword>
<name>A0A0B0EPT0_9BACT</name>
<keyword evidence="5" id="KW-0004">4Fe-4S</keyword>
<evidence type="ECO:0000256" key="5">
    <source>
        <dbReference type="ARBA" id="ARBA00022485"/>
    </source>
</evidence>
<evidence type="ECO:0000256" key="1">
    <source>
        <dbReference type="ARBA" id="ARBA00001927"/>
    </source>
</evidence>
<evidence type="ECO:0000256" key="10">
    <source>
        <dbReference type="ARBA" id="ARBA00023014"/>
    </source>
</evidence>
<evidence type="ECO:0000256" key="11">
    <source>
        <dbReference type="ARBA" id="ARBA00023291"/>
    </source>
</evidence>
<dbReference type="GO" id="GO:0016491">
    <property type="term" value="F:oxidoreductase activity"/>
    <property type="evidence" value="ECO:0007669"/>
    <property type="project" value="UniProtKB-KW"/>
</dbReference>
<dbReference type="GO" id="GO:0051538">
    <property type="term" value="F:3 iron, 4 sulfur cluster binding"/>
    <property type="evidence" value="ECO:0007669"/>
    <property type="project" value="UniProtKB-KW"/>
</dbReference>
<comment type="cofactor">
    <cofactor evidence="1">
        <name>[3Fe-4S] cluster</name>
        <dbReference type="ChEBI" id="CHEBI:21137"/>
    </cofactor>
</comment>
<dbReference type="InterPro" id="IPR017896">
    <property type="entry name" value="4Fe4S_Fe-S-bd"/>
</dbReference>
<evidence type="ECO:0000259" key="12">
    <source>
        <dbReference type="PROSITE" id="PS51379"/>
    </source>
</evidence>
<evidence type="ECO:0000256" key="6">
    <source>
        <dbReference type="ARBA" id="ARBA00022723"/>
    </source>
</evidence>
<evidence type="ECO:0000256" key="9">
    <source>
        <dbReference type="ARBA" id="ARBA00023004"/>
    </source>
</evidence>
<dbReference type="GO" id="GO:0016020">
    <property type="term" value="C:membrane"/>
    <property type="evidence" value="ECO:0007669"/>
    <property type="project" value="TreeGrafter"/>
</dbReference>
<dbReference type="GO" id="GO:0009061">
    <property type="term" value="P:anaerobic respiration"/>
    <property type="evidence" value="ECO:0007669"/>
    <property type="project" value="TreeGrafter"/>
</dbReference>
<dbReference type="Proteomes" id="UP000030652">
    <property type="component" value="Unassembled WGS sequence"/>
</dbReference>
<keyword evidence="10" id="KW-0411">Iron-sulfur</keyword>
<dbReference type="CDD" id="cd10556">
    <property type="entry name" value="SER_beta"/>
    <property type="match status" value="1"/>
</dbReference>
<keyword evidence="13" id="KW-0560">Oxidoreductase</keyword>
<dbReference type="GO" id="GO:0046872">
    <property type="term" value="F:metal ion binding"/>
    <property type="evidence" value="ECO:0007669"/>
    <property type="project" value="UniProtKB-KW"/>
</dbReference>
<keyword evidence="9" id="KW-0408">Iron</keyword>
<protein>
    <submittedName>
        <fullName evidence="13">Nitrite oxidoreductase beta subunit</fullName>
        <ecNumber evidence="13">1.7.99.4</ecNumber>
    </submittedName>
</protein>
<evidence type="ECO:0000256" key="7">
    <source>
        <dbReference type="ARBA" id="ARBA00022737"/>
    </source>
</evidence>
<keyword evidence="8" id="KW-0249">Electron transport</keyword>
<dbReference type="Pfam" id="PF13247">
    <property type="entry name" value="Fer4_11"/>
    <property type="match status" value="1"/>
</dbReference>
<evidence type="ECO:0000313" key="13">
    <source>
        <dbReference type="EMBL" id="KHE93153.1"/>
    </source>
</evidence>
<evidence type="ECO:0000256" key="3">
    <source>
        <dbReference type="ARBA" id="ARBA00004196"/>
    </source>
</evidence>
<dbReference type="PATRIC" id="fig|237368.3.peg.1181"/>
<comment type="subcellular location">
    <subcellularLocation>
        <location evidence="3">Cell envelope</location>
    </subcellularLocation>
</comment>
<feature type="domain" description="4Fe-4S ferredoxin-type" evidence="12">
    <location>
        <begin position="204"/>
        <end position="233"/>
    </location>
</feature>
<evidence type="ECO:0000256" key="8">
    <source>
        <dbReference type="ARBA" id="ARBA00022982"/>
    </source>
</evidence>
<dbReference type="PANTHER" id="PTHR43518">
    <property type="entry name" value="NITRATE REDUCTASE BETA SUBUNIT"/>
    <property type="match status" value="1"/>
</dbReference>
<dbReference type="Gene3D" id="3.30.70.20">
    <property type="match status" value="2"/>
</dbReference>
<dbReference type="GO" id="GO:0051539">
    <property type="term" value="F:4 iron, 4 sulfur cluster binding"/>
    <property type="evidence" value="ECO:0007669"/>
    <property type="project" value="UniProtKB-KW"/>
</dbReference>
<dbReference type="GO" id="GO:0030313">
    <property type="term" value="C:cell envelope"/>
    <property type="evidence" value="ECO:0007669"/>
    <property type="project" value="UniProtKB-SubCell"/>
</dbReference>
<keyword evidence="4" id="KW-0813">Transport</keyword>
<dbReference type="PROSITE" id="PS51379">
    <property type="entry name" value="4FE4S_FER_2"/>
    <property type="match status" value="2"/>
</dbReference>
<evidence type="ECO:0000313" key="14">
    <source>
        <dbReference type="Proteomes" id="UP000030652"/>
    </source>
</evidence>
<keyword evidence="6" id="KW-0479">Metal-binding</keyword>
<dbReference type="EMBL" id="JRYO01000071">
    <property type="protein sequence ID" value="KHE93153.1"/>
    <property type="molecule type" value="Genomic_DNA"/>
</dbReference>
<evidence type="ECO:0000256" key="4">
    <source>
        <dbReference type="ARBA" id="ARBA00022448"/>
    </source>
</evidence>
<dbReference type="SUPFAM" id="SSF54862">
    <property type="entry name" value="4Fe-4S ferredoxins"/>
    <property type="match status" value="1"/>
</dbReference>
<proteinExistence type="predicted"/>
<accession>A0A0B0EPT0</accession>
<reference evidence="13 14" key="1">
    <citation type="submission" date="2014-10" db="EMBL/GenBank/DDBJ databases">
        <title>Draft genome of anammox bacterium scalindua brodae, obtained using differential coverage binning of sequence data from two enrichment reactors.</title>
        <authorList>
            <person name="Speth D.R."/>
            <person name="Russ L."/>
            <person name="Kartal B."/>
            <person name="Op den Camp H.J."/>
            <person name="Dutilh B.E."/>
            <person name="Jetten M.S."/>
        </authorList>
    </citation>
    <scope>NUCLEOTIDE SEQUENCE [LARGE SCALE GENOMIC DNA]</scope>
    <source>
        <strain evidence="13">RU1</strain>
    </source>
</reference>